<dbReference type="InterPro" id="IPR042007">
    <property type="entry name" value="Sortase_A"/>
</dbReference>
<dbReference type="Pfam" id="PF04203">
    <property type="entry name" value="Sortase"/>
    <property type="match status" value="1"/>
</dbReference>
<dbReference type="Gene3D" id="2.40.260.10">
    <property type="entry name" value="Sortase"/>
    <property type="match status" value="1"/>
</dbReference>
<keyword evidence="6" id="KW-1185">Reference proteome</keyword>
<evidence type="ECO:0000256" key="2">
    <source>
        <dbReference type="ARBA" id="ARBA00022801"/>
    </source>
</evidence>
<keyword evidence="3" id="KW-0788">Thiol protease</keyword>
<dbReference type="RefSeq" id="WP_213809494.1">
    <property type="nucleotide sequence ID" value="NZ_JAAMFK010000011.1"/>
</dbReference>
<dbReference type="EMBL" id="JAAMFK010000011">
    <property type="protein sequence ID" value="MBS9339213.1"/>
    <property type="molecule type" value="Genomic_DNA"/>
</dbReference>
<evidence type="ECO:0000256" key="3">
    <source>
        <dbReference type="ARBA" id="ARBA00022807"/>
    </source>
</evidence>
<evidence type="ECO:0000313" key="6">
    <source>
        <dbReference type="Proteomes" id="UP001519504"/>
    </source>
</evidence>
<reference evidence="5 6" key="1">
    <citation type="submission" date="2020-02" db="EMBL/GenBank/DDBJ databases">
        <title>Fructobacillus sp. isolated from paper mulberry of Taiwan.</title>
        <authorList>
            <person name="Lin S.-T."/>
        </authorList>
    </citation>
    <scope>NUCLEOTIDE SEQUENCE [LARGE SCALE GENOMIC DNA]</scope>
    <source>
        <strain evidence="5 6">M2-14</strain>
    </source>
</reference>
<proteinExistence type="predicted"/>
<keyword evidence="1" id="KW-0645">Protease</keyword>
<sequence length="256" mass="28861">MSDRLRKYLHRFFGFLTIFFLVLLCYQWVSGQPATSWFKTAPKKVFTQKPGTYSKKQRQEIADAVSKEDQKGLGINKQGYVAMPKLSILMPIYDNAYSKAALDKGANTSQAKGAAVPVMGQGNYTLAAHNWDNGYTGFSALQEKLKQNMPYEDSSGNFGTSSWLNGEYVYLANRNGIYRYKIVGQSTCDQDDGRVLGPDERIDNKAKLTIVTCLFPDTTKRIITSAEYKDYSPWETAKSSEVMLFDLKKQKTNVLP</sequence>
<keyword evidence="4" id="KW-0472">Membrane</keyword>
<name>A0ABS5R185_9LACO</name>
<keyword evidence="4" id="KW-1133">Transmembrane helix</keyword>
<keyword evidence="2" id="KW-0378">Hydrolase</keyword>
<evidence type="ECO:0000256" key="1">
    <source>
        <dbReference type="ARBA" id="ARBA00022670"/>
    </source>
</evidence>
<evidence type="ECO:0000256" key="4">
    <source>
        <dbReference type="SAM" id="Phobius"/>
    </source>
</evidence>
<keyword evidence="4" id="KW-0812">Transmembrane</keyword>
<gene>
    <name evidence="5" type="ORF">G6R29_06295</name>
</gene>
<evidence type="ECO:0000313" key="5">
    <source>
        <dbReference type="EMBL" id="MBS9339213.1"/>
    </source>
</evidence>
<dbReference type="SUPFAM" id="SSF63817">
    <property type="entry name" value="Sortase"/>
    <property type="match status" value="1"/>
</dbReference>
<comment type="caution">
    <text evidence="5">The sequence shown here is derived from an EMBL/GenBank/DDBJ whole genome shotgun (WGS) entry which is preliminary data.</text>
</comment>
<protein>
    <submittedName>
        <fullName evidence="5">Class A sortase</fullName>
    </submittedName>
</protein>
<dbReference type="InterPro" id="IPR023365">
    <property type="entry name" value="Sortase_dom-sf"/>
</dbReference>
<accession>A0ABS5R185</accession>
<organism evidence="5 6">
    <name type="scientific">Fructobacillus broussonetiae</name>
    <dbReference type="NCBI Taxonomy" id="2713173"/>
    <lineage>
        <taxon>Bacteria</taxon>
        <taxon>Bacillati</taxon>
        <taxon>Bacillota</taxon>
        <taxon>Bacilli</taxon>
        <taxon>Lactobacillales</taxon>
        <taxon>Lactobacillaceae</taxon>
        <taxon>Fructobacillus</taxon>
    </lineage>
</organism>
<feature type="transmembrane region" description="Helical" evidence="4">
    <location>
        <begin position="12"/>
        <end position="29"/>
    </location>
</feature>
<dbReference type="InterPro" id="IPR005754">
    <property type="entry name" value="Sortase"/>
</dbReference>
<dbReference type="Proteomes" id="UP001519504">
    <property type="component" value="Unassembled WGS sequence"/>
</dbReference>
<dbReference type="CDD" id="cd06165">
    <property type="entry name" value="Sortase_A"/>
    <property type="match status" value="1"/>
</dbReference>